<reference evidence="6 7" key="1">
    <citation type="submission" date="2020-08" db="EMBL/GenBank/DDBJ databases">
        <title>Genome sequencing of Purple Non-Sulfur Bacteria from various extreme environments.</title>
        <authorList>
            <person name="Mayer M."/>
        </authorList>
    </citation>
    <scope>NUCLEOTIDE SEQUENCE [LARGE SCALE GENOMIC DNA]</scope>
    <source>
        <strain evidence="6 7">2761</strain>
    </source>
</reference>
<dbReference type="OrthoDB" id="9796789at2"/>
<feature type="domain" description="Flagellin C-terminal" evidence="5">
    <location>
        <begin position="477"/>
        <end position="560"/>
    </location>
</feature>
<organism evidence="6 7">
    <name type="scientific">Rhodocyclus tenuis</name>
    <name type="common">Rhodospirillum tenue</name>
    <dbReference type="NCBI Taxonomy" id="1066"/>
    <lineage>
        <taxon>Bacteria</taxon>
        <taxon>Pseudomonadati</taxon>
        <taxon>Pseudomonadota</taxon>
        <taxon>Betaproteobacteria</taxon>
        <taxon>Rhodocyclales</taxon>
        <taxon>Rhodocyclaceae</taxon>
        <taxon>Rhodocyclus</taxon>
    </lineage>
</organism>
<name>A0A840GB10_RHOTE</name>
<evidence type="ECO:0000259" key="5">
    <source>
        <dbReference type="Pfam" id="PF00700"/>
    </source>
</evidence>
<keyword evidence="6" id="KW-0969">Cilium</keyword>
<keyword evidence="6" id="KW-0282">Flagellum</keyword>
<dbReference type="NCBIfam" id="NF033876">
    <property type="entry name" value="flagella_HExxH"/>
    <property type="match status" value="1"/>
</dbReference>
<dbReference type="PANTHER" id="PTHR42792:SF2">
    <property type="entry name" value="FLAGELLIN"/>
    <property type="match status" value="1"/>
</dbReference>
<dbReference type="Pfam" id="PF00700">
    <property type="entry name" value="Flagellin_C"/>
    <property type="match status" value="1"/>
</dbReference>
<dbReference type="Gene3D" id="6.10.10.10">
    <property type="entry name" value="Flagellar export chaperone, C-terminal domain"/>
    <property type="match status" value="1"/>
</dbReference>
<evidence type="ECO:0000256" key="3">
    <source>
        <dbReference type="RuleBase" id="RU362073"/>
    </source>
</evidence>
<evidence type="ECO:0000256" key="1">
    <source>
        <dbReference type="ARBA" id="ARBA00005709"/>
    </source>
</evidence>
<evidence type="ECO:0000313" key="6">
    <source>
        <dbReference type="EMBL" id="MBB4249055.1"/>
    </source>
</evidence>
<dbReference type="PRINTS" id="PR00207">
    <property type="entry name" value="FLAGELLIN"/>
</dbReference>
<dbReference type="Gene3D" id="1.10.390.20">
    <property type="match status" value="1"/>
</dbReference>
<dbReference type="AlphaFoldDB" id="A0A840GB10"/>
<dbReference type="RefSeq" id="WP_153116280.1">
    <property type="nucleotide sequence ID" value="NZ_JACIGE010000017.1"/>
</dbReference>
<evidence type="ECO:0000256" key="2">
    <source>
        <dbReference type="ARBA" id="ARBA00023143"/>
    </source>
</evidence>
<accession>A0A840GB10</accession>
<comment type="subcellular location">
    <subcellularLocation>
        <location evidence="3">Secreted</location>
    </subcellularLocation>
    <subcellularLocation>
        <location evidence="3">Bacterial flagellum</location>
    </subcellularLocation>
</comment>
<dbReference type="InterPro" id="IPR001029">
    <property type="entry name" value="Flagellin_N"/>
</dbReference>
<proteinExistence type="inferred from homology"/>
<evidence type="ECO:0000313" key="7">
    <source>
        <dbReference type="Proteomes" id="UP000587070"/>
    </source>
</evidence>
<dbReference type="GO" id="GO:0005198">
    <property type="term" value="F:structural molecule activity"/>
    <property type="evidence" value="ECO:0007669"/>
    <property type="project" value="UniProtKB-UniRule"/>
</dbReference>
<dbReference type="GO" id="GO:0009288">
    <property type="term" value="C:bacterial-type flagellum"/>
    <property type="evidence" value="ECO:0007669"/>
    <property type="project" value="UniProtKB-SubCell"/>
</dbReference>
<comment type="function">
    <text evidence="3">Flagellin is the subunit protein which polymerizes to form the filaments of bacterial flagella.</text>
</comment>
<feature type="domain" description="Flagellin N-terminal" evidence="4">
    <location>
        <begin position="5"/>
        <end position="141"/>
    </location>
</feature>
<comment type="caution">
    <text evidence="6">The sequence shown here is derived from an EMBL/GenBank/DDBJ whole genome shotgun (WGS) entry which is preliminary data.</text>
</comment>
<dbReference type="Gene3D" id="1.20.1330.10">
    <property type="entry name" value="f41 fragment of flagellin, N-terminal domain"/>
    <property type="match status" value="2"/>
</dbReference>
<keyword evidence="3" id="KW-0964">Secreted</keyword>
<dbReference type="EMBL" id="JACIGE010000017">
    <property type="protein sequence ID" value="MBB4249055.1"/>
    <property type="molecule type" value="Genomic_DNA"/>
</dbReference>
<dbReference type="SUPFAM" id="SSF64518">
    <property type="entry name" value="Phase 1 flagellin"/>
    <property type="match status" value="1"/>
</dbReference>
<dbReference type="InterPro" id="IPR046358">
    <property type="entry name" value="Flagellin_C"/>
</dbReference>
<dbReference type="Proteomes" id="UP000587070">
    <property type="component" value="Unassembled WGS sequence"/>
</dbReference>
<sequence length="563" mass="59374">MSLSIHTNLPSLFAQRQLRTQDNWLDRSLTRLASGRRVNSAVDDAAGLAISERMRAQVRGSDQAARNLNDGVSLLQTADGALDSVVGSLQRMRELAVQAANGTLSAADRQTLQQEVNQHIQRIEQISRQTSFNGEALFDQNTAGVGGDPNRRAVLDGLRLGWLEEAERRIKNFYGIIGDGQLTMNVDLGTSDGVGGALASVSTTSVGGNGQWQNITLNVDMADFTPPNLPNGGSAPYYNDRIIAHEMVHAEMSRSMNFAALPSWFKEGMAEFIHGADERLVGDYAGGAGLATILTAFNADDVSASAGYSAGYAAVRYLHQSIKAHGGQGIKDITTYLAANPAATLDAAISNASRGAFASLAAFGTAFNANAGTFVAGLNLSNADTGAIGGYDADGGAVMSATDVYLDTGTRFGEKALDGFKLDVPDYPTETNSRYVSLQAGAAYNAKLEVAIGAVNANALGIADVDVSTLPQFALVHIDEAIQAVAVARSRVGAGLSRLEFATANLTATSLNLQASRSRIVDTDYASETAELSRNRILRQAGNAILVQANSQPKTILRLLRQA</sequence>
<dbReference type="InterPro" id="IPR042187">
    <property type="entry name" value="Flagellin_C_sub2"/>
</dbReference>
<dbReference type="GO" id="GO:0005576">
    <property type="term" value="C:extracellular region"/>
    <property type="evidence" value="ECO:0007669"/>
    <property type="project" value="UniProtKB-SubCell"/>
</dbReference>
<dbReference type="Pfam" id="PF00669">
    <property type="entry name" value="Flagellin_N"/>
    <property type="match status" value="1"/>
</dbReference>
<keyword evidence="2 3" id="KW-0975">Bacterial flagellum</keyword>
<keyword evidence="7" id="KW-1185">Reference proteome</keyword>
<protein>
    <recommendedName>
        <fullName evidence="3">Flagellin</fullName>
    </recommendedName>
</protein>
<comment type="similarity">
    <text evidence="1 3">Belongs to the bacterial flagellin family.</text>
</comment>
<gene>
    <name evidence="6" type="ORF">GGD90_003458</name>
</gene>
<dbReference type="InterPro" id="IPR001492">
    <property type="entry name" value="Flagellin"/>
</dbReference>
<dbReference type="PANTHER" id="PTHR42792">
    <property type="entry name" value="FLAGELLIN"/>
    <property type="match status" value="1"/>
</dbReference>
<keyword evidence="6" id="KW-0966">Cell projection</keyword>
<evidence type="ECO:0000259" key="4">
    <source>
        <dbReference type="Pfam" id="PF00669"/>
    </source>
</evidence>